<comment type="caution">
    <text evidence="2">The sequence shown here is derived from an EMBL/GenBank/DDBJ whole genome shotgun (WGS) entry which is preliminary data.</text>
</comment>
<reference evidence="2" key="1">
    <citation type="submission" date="2023-10" db="EMBL/GenBank/DDBJ databases">
        <title>Whole Genome based description of the genera Actinobaculum and Actinotignum reveals a complex phylogenetic relationship within the species included in the genus Actinotignum.</title>
        <authorList>
            <person name="Jensen C.S."/>
            <person name="Dargis R."/>
            <person name="Kemp M."/>
            <person name="Christensen J.J."/>
        </authorList>
    </citation>
    <scope>NUCLEOTIDE SEQUENCE</scope>
    <source>
        <strain evidence="2">SLA_B511</strain>
    </source>
</reference>
<dbReference type="Proteomes" id="UP001281731">
    <property type="component" value="Unassembled WGS sequence"/>
</dbReference>
<dbReference type="Pfam" id="PF00480">
    <property type="entry name" value="ROK"/>
    <property type="match status" value="1"/>
</dbReference>
<dbReference type="Gene3D" id="3.30.420.40">
    <property type="match status" value="2"/>
</dbReference>
<dbReference type="SUPFAM" id="SSF53067">
    <property type="entry name" value="Actin-like ATPase domain"/>
    <property type="match status" value="1"/>
</dbReference>
<evidence type="ECO:0000313" key="2">
    <source>
        <dbReference type="EMBL" id="MDY5154846.1"/>
    </source>
</evidence>
<sequence>MTQVSHDTPELCTLAVDCGGGGIKVCILDSSGHVIGHARRTPVAYPFSPENLVKIISDYVSKEDNTTFHRMTVGMPGMIRHGICVYTPHYIREHGPHTRLNPAMQEGWTGLNVQQLMEDSFGVPSLVMNDAEVAAAGTVSGEGLELVLTFGTGLGSAVVDNGVFSPHMEFSHAPFKWGLTFDDVIGELERVRLGDVAWSRRVLKAVNSLFPVIRWDKLYIGGGNAAYIPESVRPRFLGDVEFIPNVAGLSGGVRIWDMVR</sequence>
<evidence type="ECO:0000256" key="1">
    <source>
        <dbReference type="ARBA" id="ARBA00006479"/>
    </source>
</evidence>
<dbReference type="EMBL" id="JAWNGC010000003">
    <property type="protein sequence ID" value="MDY5154846.1"/>
    <property type="molecule type" value="Genomic_DNA"/>
</dbReference>
<dbReference type="PANTHER" id="PTHR18964">
    <property type="entry name" value="ROK (REPRESSOR, ORF, KINASE) FAMILY"/>
    <property type="match status" value="1"/>
</dbReference>
<evidence type="ECO:0000313" key="3">
    <source>
        <dbReference type="Proteomes" id="UP001281731"/>
    </source>
</evidence>
<dbReference type="InterPro" id="IPR043129">
    <property type="entry name" value="ATPase_NBD"/>
</dbReference>
<gene>
    <name evidence="2" type="ORF">R6G80_03780</name>
</gene>
<dbReference type="InterPro" id="IPR000600">
    <property type="entry name" value="ROK"/>
</dbReference>
<proteinExistence type="inferred from homology"/>
<dbReference type="AlphaFoldDB" id="A0AAW9HMH9"/>
<dbReference type="PANTHER" id="PTHR18964:SF149">
    <property type="entry name" value="BIFUNCTIONAL UDP-N-ACETYLGLUCOSAMINE 2-EPIMERASE_N-ACETYLMANNOSAMINE KINASE"/>
    <property type="match status" value="1"/>
</dbReference>
<accession>A0AAW9HMH9</accession>
<comment type="similarity">
    <text evidence="1">Belongs to the ROK (NagC/XylR) family.</text>
</comment>
<name>A0AAW9HMH9_9ACTO</name>
<organism evidence="2 3">
    <name type="scientific">Actinotignum urinale</name>
    <dbReference type="NCBI Taxonomy" id="190146"/>
    <lineage>
        <taxon>Bacteria</taxon>
        <taxon>Bacillati</taxon>
        <taxon>Actinomycetota</taxon>
        <taxon>Actinomycetes</taxon>
        <taxon>Actinomycetales</taxon>
        <taxon>Actinomycetaceae</taxon>
        <taxon>Actinotignum</taxon>
    </lineage>
</organism>
<protein>
    <submittedName>
        <fullName evidence="2">ROK family protein</fullName>
    </submittedName>
</protein>
<dbReference type="RefSeq" id="WP_320756454.1">
    <property type="nucleotide sequence ID" value="NZ_JAWNGC010000003.1"/>
</dbReference>